<evidence type="ECO:0000313" key="2">
    <source>
        <dbReference type="EMBL" id="AHG92218.1"/>
    </source>
</evidence>
<gene>
    <name evidence="1" type="ORF">J421_4616</name>
    <name evidence="2" type="ORF">J421_4683</name>
</gene>
<evidence type="ECO:0000313" key="3">
    <source>
        <dbReference type="Proteomes" id="UP000019151"/>
    </source>
</evidence>
<geneLocation type="plasmid" evidence="2 3">
    <name>1</name>
</geneLocation>
<dbReference type="KEGG" id="gba:J421_4683"/>
<dbReference type="InParanoid" id="W0RRM7"/>
<keyword evidence="2" id="KW-0614">Plasmid</keyword>
<dbReference type="EMBL" id="CP007129">
    <property type="protein sequence ID" value="AHG92218.1"/>
    <property type="molecule type" value="Genomic_DNA"/>
</dbReference>
<dbReference type="RefSeq" id="WP_148306507.1">
    <property type="nucleotide sequence ID" value="NZ_CP007129.1"/>
</dbReference>
<dbReference type="HOGENOM" id="CLU_2193183_0_0_0"/>
<name>W0RRM7_9BACT</name>
<sequence length="108" mass="11873">MSPRRQPRPRRDGGLPPLTAIAAELERLRTAPKTGDSVRVILPSGRIVRRRVRGHAHLQMGELSLEVDGHTFASSHATVRLAVDGFRDLLTAREDAGGWYVDARALDA</sequence>
<organism evidence="2 3">
    <name type="scientific">Gemmatirosa kalamazoonensis</name>
    <dbReference type="NCBI Taxonomy" id="861299"/>
    <lineage>
        <taxon>Bacteria</taxon>
        <taxon>Pseudomonadati</taxon>
        <taxon>Gemmatimonadota</taxon>
        <taxon>Gemmatimonadia</taxon>
        <taxon>Gemmatimonadales</taxon>
        <taxon>Gemmatimonadaceae</taxon>
        <taxon>Gemmatirosa</taxon>
    </lineage>
</organism>
<dbReference type="AlphaFoldDB" id="W0RRM7"/>
<keyword evidence="3" id="KW-1185">Reference proteome</keyword>
<proteinExistence type="predicted"/>
<accession>W0RRM7</accession>
<reference evidence="2" key="1">
    <citation type="submission" date="2013-12" db="EMBL/GenBank/DDBJ databases">
        <authorList>
            <person name="DeBruyn J.M."/>
            <person name="Radosevich M."/>
            <person name="Wommack K.Eric."/>
            <person name="Polson S."/>
            <person name="Hauser L.J."/>
            <person name="Fawaz M.N."/>
            <person name="Korlach J."/>
            <person name="Tsai Y.-C."/>
        </authorList>
    </citation>
    <scope>NUCLEOTIDE SEQUENCE</scope>
    <source>
        <strain evidence="2">KBS708</strain>
        <plasmid evidence="2">1</plasmid>
    </source>
</reference>
<dbReference type="EMBL" id="CP007129">
    <property type="protein sequence ID" value="AHG92151.1"/>
    <property type="molecule type" value="Genomic_DNA"/>
</dbReference>
<dbReference type="KEGG" id="gba:J421_4616"/>
<evidence type="ECO:0000313" key="1">
    <source>
        <dbReference type="EMBL" id="AHG92151.1"/>
    </source>
</evidence>
<reference evidence="2 3" key="2">
    <citation type="journal article" date="2014" name="Genome Announc.">
        <title>Genome Sequence and Methylome of Soil Bacterium Gemmatirosa kalamazoonensis KBS708T, a Member of the Rarely Cultivated Gemmatimonadetes Phylum.</title>
        <authorList>
            <person name="Debruyn J.M."/>
            <person name="Radosevich M."/>
            <person name="Wommack K.E."/>
            <person name="Polson S.W."/>
            <person name="Hauser L.J."/>
            <person name="Fawaz M.N."/>
            <person name="Korlach J."/>
            <person name="Tsai Y.C."/>
        </authorList>
    </citation>
    <scope>NUCLEOTIDE SEQUENCE [LARGE SCALE GENOMIC DNA]</scope>
    <source>
        <strain evidence="2 3">KBS708</strain>
        <plasmid evidence="2">1</plasmid>
        <plasmid evidence="3">Plasmid 1</plasmid>
    </source>
</reference>
<dbReference type="Proteomes" id="UP000019151">
    <property type="component" value="Plasmid 1"/>
</dbReference>
<protein>
    <submittedName>
        <fullName evidence="2">Uncharacterized protein</fullName>
    </submittedName>
</protein>